<protein>
    <submittedName>
        <fullName evidence="6">ABC transporter substrate-binding protein</fullName>
    </submittedName>
</protein>
<dbReference type="InterPro" id="IPR044527">
    <property type="entry name" value="NrtA/CpmA_ABC-bd_dom"/>
</dbReference>
<reference evidence="6" key="1">
    <citation type="submission" date="2021-12" db="EMBL/GenBank/DDBJ databases">
        <title>Description of Gramella crocea sp. nov., a new bacterium isolated from activated sludge.</title>
        <authorList>
            <person name="Zhang X."/>
        </authorList>
    </citation>
    <scope>NUCLEOTIDE SEQUENCE</scope>
    <source>
        <strain evidence="6">YB25</strain>
    </source>
</reference>
<dbReference type="PANTHER" id="PTHR30024">
    <property type="entry name" value="ALIPHATIC SULFONATES-BINDING PROTEIN-RELATED"/>
    <property type="match status" value="1"/>
</dbReference>
<dbReference type="EMBL" id="JAJSON010000026">
    <property type="protein sequence ID" value="MCG9972924.1"/>
    <property type="molecule type" value="Genomic_DNA"/>
</dbReference>
<name>A0A9X1UZ47_9FLAO</name>
<keyword evidence="2" id="KW-0813">Transport</keyword>
<dbReference type="CDD" id="cd13553">
    <property type="entry name" value="PBP2_NrtA_CpmA_like"/>
    <property type="match status" value="1"/>
</dbReference>
<evidence type="ECO:0000256" key="5">
    <source>
        <dbReference type="ARBA" id="ARBA00023136"/>
    </source>
</evidence>
<comment type="caution">
    <text evidence="6">The sequence shown here is derived from an EMBL/GenBank/DDBJ whole genome shotgun (WGS) entry which is preliminary data.</text>
</comment>
<keyword evidence="4" id="KW-0997">Cell inner membrane</keyword>
<accession>A0A9X1UZ47</accession>
<dbReference type="PANTHER" id="PTHR30024:SF43">
    <property type="entry name" value="BLL4572 PROTEIN"/>
    <property type="match status" value="1"/>
</dbReference>
<sequence>MKSLLFRSFGLMIILLIASCGENKKKSSGEESNDLALSTSKTVQLEIEKPQLTFGFIKLTDMAPLAIAKEKGFFEDEGLFVSVEAQSNWKNVLDRVIDGQLDGSHMLAGQPIAAGAGFGRQAKLVTPFSMDLNGNAITVSNDVWSKMKPNVPLNEEGKPAHPISAEALKPVIDEYKKTGRAFKMGMVFPVSTHNYEIRYWLAAAGINPGMYTRDNIQGQIDAEVLLSVTPPPQMPATLEAGTIHGYCVGEPWNQQAVFKGIGVPVVTNYEIWKNNPEKVFVMTKKFVEENPNTAIAVTKALIRAGKWLDEPGNRDEAVKILSKPQYVGADEVVLANSMTGTFEFEKGDKRSMPDFNVFYKYNATYPFYSDGIWFLTQMRRWGQIPDTKPADWYDETIKEIYRPDIWKEAAKLLADEGHIPASDIPETDGYKPATSDFIDGNTYDAKDPISYINSFKIGNKDDSSL</sequence>
<dbReference type="AlphaFoldDB" id="A0A9X1UZ47"/>
<keyword evidence="5" id="KW-0472">Membrane</keyword>
<dbReference type="RefSeq" id="WP_240100289.1">
    <property type="nucleotide sequence ID" value="NZ_JAJSON010000026.1"/>
</dbReference>
<dbReference type="Pfam" id="PF13379">
    <property type="entry name" value="NMT1_2"/>
    <property type="match status" value="1"/>
</dbReference>
<comment type="subcellular location">
    <subcellularLocation>
        <location evidence="1">Endomembrane system</location>
    </subcellularLocation>
</comment>
<keyword evidence="7" id="KW-1185">Reference proteome</keyword>
<dbReference type="GO" id="GO:0012505">
    <property type="term" value="C:endomembrane system"/>
    <property type="evidence" value="ECO:0007669"/>
    <property type="project" value="UniProtKB-SubCell"/>
</dbReference>
<organism evidence="6 7">
    <name type="scientific">Christiangramia crocea</name>
    <dbReference type="NCBI Taxonomy" id="2904124"/>
    <lineage>
        <taxon>Bacteria</taxon>
        <taxon>Pseudomonadati</taxon>
        <taxon>Bacteroidota</taxon>
        <taxon>Flavobacteriia</taxon>
        <taxon>Flavobacteriales</taxon>
        <taxon>Flavobacteriaceae</taxon>
        <taxon>Christiangramia</taxon>
    </lineage>
</organism>
<dbReference type="Gene3D" id="3.40.190.10">
    <property type="entry name" value="Periplasmic binding protein-like II"/>
    <property type="match status" value="2"/>
</dbReference>
<evidence type="ECO:0000256" key="4">
    <source>
        <dbReference type="ARBA" id="ARBA00022519"/>
    </source>
</evidence>
<dbReference type="PROSITE" id="PS51257">
    <property type="entry name" value="PROKAR_LIPOPROTEIN"/>
    <property type="match status" value="1"/>
</dbReference>
<evidence type="ECO:0000256" key="1">
    <source>
        <dbReference type="ARBA" id="ARBA00004308"/>
    </source>
</evidence>
<dbReference type="SUPFAM" id="SSF53850">
    <property type="entry name" value="Periplasmic binding protein-like II"/>
    <property type="match status" value="1"/>
</dbReference>
<dbReference type="Proteomes" id="UP001139344">
    <property type="component" value="Unassembled WGS sequence"/>
</dbReference>
<evidence type="ECO:0000256" key="3">
    <source>
        <dbReference type="ARBA" id="ARBA00022475"/>
    </source>
</evidence>
<evidence type="ECO:0000313" key="7">
    <source>
        <dbReference type="Proteomes" id="UP001139344"/>
    </source>
</evidence>
<keyword evidence="3" id="KW-1003">Cell membrane</keyword>
<proteinExistence type="predicted"/>
<gene>
    <name evidence="6" type="ORF">LU635_14835</name>
</gene>
<evidence type="ECO:0000313" key="6">
    <source>
        <dbReference type="EMBL" id="MCG9972924.1"/>
    </source>
</evidence>
<evidence type="ECO:0000256" key="2">
    <source>
        <dbReference type="ARBA" id="ARBA00022448"/>
    </source>
</evidence>